<evidence type="ECO:0000256" key="2">
    <source>
        <dbReference type="SAM" id="Phobius"/>
    </source>
</evidence>
<dbReference type="RefSeq" id="WP_168571284.1">
    <property type="nucleotide sequence ID" value="NZ_CP051167.1"/>
</dbReference>
<reference evidence="4 5" key="1">
    <citation type="submission" date="2020-04" db="EMBL/GenBank/DDBJ databases">
        <authorList>
            <person name="Basu S."/>
            <person name="Maruthanayagam V."/>
            <person name="Chakraborty S."/>
            <person name="Pramanik A."/>
            <person name="Mukherjee J."/>
            <person name="Brink B."/>
        </authorList>
    </citation>
    <scope>NUCLEOTIDE SEQUENCE [LARGE SCALE GENOMIC DNA]</scope>
    <source>
        <strain evidence="4 5">AP17</strain>
    </source>
</reference>
<dbReference type="InterPro" id="IPR000620">
    <property type="entry name" value="EamA_dom"/>
</dbReference>
<protein>
    <submittedName>
        <fullName evidence="4">DMT family transporter</fullName>
    </submittedName>
</protein>
<evidence type="ECO:0000313" key="5">
    <source>
        <dbReference type="Proteomes" id="UP000500857"/>
    </source>
</evidence>
<feature type="transmembrane region" description="Helical" evidence="2">
    <location>
        <begin position="139"/>
        <end position="157"/>
    </location>
</feature>
<dbReference type="InterPro" id="IPR037185">
    <property type="entry name" value="EmrE-like"/>
</dbReference>
<dbReference type="KEGG" id="oxy:HCG48_23155"/>
<proteinExistence type="inferred from homology"/>
<dbReference type="PANTHER" id="PTHR22911">
    <property type="entry name" value="ACYL-MALONYL CONDENSING ENZYME-RELATED"/>
    <property type="match status" value="1"/>
</dbReference>
<feature type="domain" description="EamA" evidence="3">
    <location>
        <begin position="170"/>
        <end position="304"/>
    </location>
</feature>
<dbReference type="SUPFAM" id="SSF103481">
    <property type="entry name" value="Multidrug resistance efflux transporter EmrE"/>
    <property type="match status" value="2"/>
</dbReference>
<comment type="similarity">
    <text evidence="1">Belongs to the EamA transporter family.</text>
</comment>
<keyword evidence="2" id="KW-0812">Transmembrane</keyword>
<feature type="transmembrane region" description="Helical" evidence="2">
    <location>
        <begin position="83"/>
        <end position="104"/>
    </location>
</feature>
<feature type="transmembrane region" description="Helical" evidence="2">
    <location>
        <begin position="233"/>
        <end position="255"/>
    </location>
</feature>
<feature type="transmembrane region" description="Helical" evidence="2">
    <location>
        <begin position="262"/>
        <end position="282"/>
    </location>
</feature>
<evidence type="ECO:0000313" key="4">
    <source>
        <dbReference type="EMBL" id="QIZ73138.1"/>
    </source>
</evidence>
<evidence type="ECO:0000259" key="3">
    <source>
        <dbReference type="Pfam" id="PF00892"/>
    </source>
</evidence>
<feature type="transmembrane region" description="Helical" evidence="2">
    <location>
        <begin position="169"/>
        <end position="188"/>
    </location>
</feature>
<keyword evidence="5" id="KW-1185">Reference proteome</keyword>
<organism evidence="4 5">
    <name type="scientific">Oxynema aestuarii AP17</name>
    <dbReference type="NCBI Taxonomy" id="2064643"/>
    <lineage>
        <taxon>Bacteria</taxon>
        <taxon>Bacillati</taxon>
        <taxon>Cyanobacteriota</taxon>
        <taxon>Cyanophyceae</taxon>
        <taxon>Oscillatoriophycideae</taxon>
        <taxon>Oscillatoriales</taxon>
        <taxon>Oscillatoriaceae</taxon>
        <taxon>Oxynema</taxon>
        <taxon>Oxynema aestuarii</taxon>
    </lineage>
</organism>
<sequence>MTVKHTLDSPVKHPLAWQLNLTIAVGVLAVSTAAIFIRLTLEAAGTRGIGFSLVMAATRLTIASLLLAPAWRNFKPARLEKVTIAQAALAGVFLALHFAGWIASLSYTSIAASTTIVTMNPIWVSLLSWWIYKDKPTKMTVTGIAIALMGGMAIGLGDSGGLYGGSNPILGDLLALLGSWTISIYLLLAKSVQSRGMGIGPYSAIVCTCAALVLLPMPFVFQTSYFGYPTEVYFYILLMALIPQMIGHTSLNWAVRWTSPTLVALAVLFEPVASSFLGFLVFNEVPGISVLIGAIVLLFGVAIAAIGSRPQG</sequence>
<feature type="transmembrane region" description="Helical" evidence="2">
    <location>
        <begin position="15"/>
        <end position="37"/>
    </location>
</feature>
<dbReference type="EMBL" id="CP051167">
    <property type="protein sequence ID" value="QIZ73138.1"/>
    <property type="molecule type" value="Genomic_DNA"/>
</dbReference>
<feature type="domain" description="EamA" evidence="3">
    <location>
        <begin position="21"/>
        <end position="151"/>
    </location>
</feature>
<feature type="transmembrane region" description="Helical" evidence="2">
    <location>
        <begin position="288"/>
        <end position="307"/>
    </location>
</feature>
<keyword evidence="2" id="KW-0472">Membrane</keyword>
<dbReference type="GO" id="GO:0016020">
    <property type="term" value="C:membrane"/>
    <property type="evidence" value="ECO:0007669"/>
    <property type="project" value="InterPro"/>
</dbReference>
<keyword evidence="2" id="KW-1133">Transmembrane helix</keyword>
<feature type="transmembrane region" description="Helical" evidence="2">
    <location>
        <begin position="49"/>
        <end position="71"/>
    </location>
</feature>
<name>A0A6H1U2N2_9CYAN</name>
<dbReference type="AlphaFoldDB" id="A0A6H1U2N2"/>
<dbReference type="Proteomes" id="UP000500857">
    <property type="component" value="Chromosome"/>
</dbReference>
<gene>
    <name evidence="4" type="ORF">HCG48_23155</name>
</gene>
<dbReference type="Pfam" id="PF00892">
    <property type="entry name" value="EamA"/>
    <property type="match status" value="2"/>
</dbReference>
<feature type="transmembrane region" description="Helical" evidence="2">
    <location>
        <begin position="110"/>
        <end position="132"/>
    </location>
</feature>
<accession>A0A6H1U2N2</accession>
<feature type="transmembrane region" description="Helical" evidence="2">
    <location>
        <begin position="200"/>
        <end position="221"/>
    </location>
</feature>
<evidence type="ECO:0000256" key="1">
    <source>
        <dbReference type="ARBA" id="ARBA00007362"/>
    </source>
</evidence>
<dbReference type="PANTHER" id="PTHR22911:SF76">
    <property type="entry name" value="EAMA DOMAIN-CONTAINING PROTEIN"/>
    <property type="match status" value="1"/>
</dbReference>